<dbReference type="FunFam" id="3.30.230.60:FF:000001">
    <property type="entry name" value="5,6,7,8-tetrahydromethanopterin hydro-lyase"/>
    <property type="match status" value="1"/>
</dbReference>
<feature type="domain" description="Formaldehyde-activating enzyme" evidence="7">
    <location>
        <begin position="8"/>
        <end position="165"/>
    </location>
</feature>
<evidence type="ECO:0000256" key="2">
    <source>
        <dbReference type="ARBA" id="ARBA00052457"/>
    </source>
</evidence>
<evidence type="ECO:0000259" key="7">
    <source>
        <dbReference type="Pfam" id="PF08714"/>
    </source>
</evidence>
<dbReference type="InterPro" id="IPR014826">
    <property type="entry name" value="HCHO-activating_enzyme"/>
</dbReference>
<evidence type="ECO:0000313" key="9">
    <source>
        <dbReference type="Proteomes" id="UP000050360"/>
    </source>
</evidence>
<comment type="caution">
    <text evidence="8">The sequence shown here is derived from an EMBL/GenBank/DDBJ whole genome shotgun (WGS) entry which is preliminary data.</text>
</comment>
<evidence type="ECO:0000256" key="6">
    <source>
        <dbReference type="ARBA" id="ARBA00072885"/>
    </source>
</evidence>
<proteinExistence type="inferred from homology"/>
<comment type="catalytic activity">
    <reaction evidence="2">
        <text>5,6,7,8-tetrahydromethanopterin + formaldehyde = 5,10-methylenetetrahydromethanopterin + H2O</text>
        <dbReference type="Rhea" id="RHEA:24678"/>
        <dbReference type="ChEBI" id="CHEBI:15377"/>
        <dbReference type="ChEBI" id="CHEBI:16842"/>
        <dbReference type="ChEBI" id="CHEBI:57818"/>
        <dbReference type="ChEBI" id="CHEBI:58103"/>
        <dbReference type="EC" id="4.2.1.147"/>
    </reaction>
</comment>
<dbReference type="InterPro" id="IPR020568">
    <property type="entry name" value="Ribosomal_Su5_D2-typ_SF"/>
</dbReference>
<dbReference type="EMBL" id="LKCM01000121">
    <property type="protein sequence ID" value="KPQ43887.1"/>
    <property type="molecule type" value="Genomic_DNA"/>
</dbReference>
<dbReference type="GO" id="GO:0016840">
    <property type="term" value="F:carbon-nitrogen lyase activity"/>
    <property type="evidence" value="ECO:0007669"/>
    <property type="project" value="InterPro"/>
</dbReference>
<sequence>MVYIRSMIGEALAGDGNEIAHIDLVIGPRGGPVETAFMNSLAMPREGHTPLLAVLEPNLQPKPCTLMVNKVTIKNADQAVLMFGAGQAAVAKAVIDSVEEGVIAKSDAEDLLIIVSVFIHWEAKDKQKIYDYNYEATKLAIKRAIASEPSVGEALARKDKAKHPFA</sequence>
<dbReference type="Gene3D" id="3.30.230.60">
    <property type="entry name" value="Formaldehyde-activating enzyme"/>
    <property type="match status" value="1"/>
</dbReference>
<evidence type="ECO:0000313" key="8">
    <source>
        <dbReference type="EMBL" id="KPQ43887.1"/>
    </source>
</evidence>
<accession>A0A0P8AB82</accession>
<dbReference type="AlphaFoldDB" id="A0A0P8AB82"/>
<protein>
    <recommendedName>
        <fullName evidence="6">5,6,7,8-tetrahydromethanopterin hydro-lyase</fullName>
        <ecNumber evidence="5">4.2.1.147</ecNumber>
    </recommendedName>
</protein>
<dbReference type="Proteomes" id="UP000050360">
    <property type="component" value="Unassembled WGS sequence"/>
</dbReference>
<dbReference type="EC" id="4.2.1.147" evidence="5"/>
<comment type="similarity">
    <text evidence="4">Belongs to the formaldehyde-activating enzyme family.</text>
</comment>
<evidence type="ECO:0000256" key="4">
    <source>
        <dbReference type="ARBA" id="ARBA00061519"/>
    </source>
</evidence>
<dbReference type="Pfam" id="PF08714">
    <property type="entry name" value="Fae"/>
    <property type="match status" value="1"/>
</dbReference>
<comment type="function">
    <text evidence="3">Catalyzes the condensation of formaldehyde with tetrahydromethanopterin (H(4)MPT) to 5,10-methylenetetrahydromethanopterin.</text>
</comment>
<dbReference type="PATRIC" id="fig|1719120.3.peg.1667"/>
<organism evidence="8 9">
    <name type="scientific">Candidatus Methanoperedens nitratireducens</name>
    <dbReference type="NCBI Taxonomy" id="1392998"/>
    <lineage>
        <taxon>Archaea</taxon>
        <taxon>Methanobacteriati</taxon>
        <taxon>Methanobacteriota</taxon>
        <taxon>Stenosarchaea group</taxon>
        <taxon>Methanomicrobia</taxon>
        <taxon>Methanosarcinales</taxon>
        <taxon>ANME-2 cluster</taxon>
        <taxon>Candidatus Methanoperedentaceae</taxon>
        <taxon>Candidatus Methanoperedens</taxon>
    </lineage>
</organism>
<dbReference type="GO" id="GO:0016051">
    <property type="term" value="P:carbohydrate biosynthetic process"/>
    <property type="evidence" value="ECO:0007669"/>
    <property type="project" value="InterPro"/>
</dbReference>
<keyword evidence="1" id="KW-0456">Lyase</keyword>
<dbReference type="InterPro" id="IPR037075">
    <property type="entry name" value="HCHO-activating_enzyme_sf"/>
</dbReference>
<reference evidence="8 9" key="1">
    <citation type="submission" date="2015-09" db="EMBL/GenBank/DDBJ databases">
        <title>A metagenomics-based metabolic model of nitrate-dependent anaerobic oxidation of methane by Methanoperedens-like archaea.</title>
        <authorList>
            <person name="Arshad A."/>
            <person name="Speth D.R."/>
            <person name="De Graaf R.M."/>
            <person name="Op Den Camp H.J."/>
            <person name="Jetten M.S."/>
            <person name="Welte C.U."/>
        </authorList>
    </citation>
    <scope>NUCLEOTIDE SEQUENCE [LARGE SCALE GENOMIC DNA]</scope>
</reference>
<dbReference type="NCBIfam" id="TIGR03126">
    <property type="entry name" value="one_C_fae"/>
    <property type="match status" value="1"/>
</dbReference>
<evidence type="ECO:0000256" key="1">
    <source>
        <dbReference type="ARBA" id="ARBA00023239"/>
    </source>
</evidence>
<gene>
    <name evidence="8" type="ORF">MPEBLZ_01534</name>
</gene>
<evidence type="ECO:0000256" key="3">
    <source>
        <dbReference type="ARBA" id="ARBA00056998"/>
    </source>
</evidence>
<evidence type="ECO:0000256" key="5">
    <source>
        <dbReference type="ARBA" id="ARBA00067042"/>
    </source>
</evidence>
<name>A0A0P8AB82_9EURY</name>
<dbReference type="SUPFAM" id="SSF54211">
    <property type="entry name" value="Ribosomal protein S5 domain 2-like"/>
    <property type="match status" value="1"/>
</dbReference>